<dbReference type="Gramene" id="Bo00616s040.1">
    <property type="protein sequence ID" value="Bo00616s040.1"/>
    <property type="gene ID" value="Bo00616s040"/>
</dbReference>
<accession>A0A0D2ZQ59</accession>
<dbReference type="Proteomes" id="UP000032141">
    <property type="component" value="Unassembled WGS sequence"/>
</dbReference>
<sequence length="99" mass="10871">MIAGGTTLPVKANGQLRPGAYRRQKRQADRCSPKADRATHPKLGARAQSLQTLAIQSTLIRRTFECPANINLSNHSRDVIDRAAGRRMKPGQDHTSAKI</sequence>
<dbReference type="AlphaFoldDB" id="A0A0D2ZQ59"/>
<feature type="region of interest" description="Disordered" evidence="1">
    <location>
        <begin position="1"/>
        <end position="43"/>
    </location>
</feature>
<feature type="compositionally biased region" description="Basic and acidic residues" evidence="1">
    <location>
        <begin position="26"/>
        <end position="39"/>
    </location>
</feature>
<dbReference type="HOGENOM" id="CLU_2323718_0_0_1"/>
<evidence type="ECO:0000313" key="2">
    <source>
        <dbReference type="EnsemblPlants" id="Bo00616s040.1"/>
    </source>
</evidence>
<keyword evidence="3" id="KW-1185">Reference proteome</keyword>
<reference evidence="2" key="2">
    <citation type="submission" date="2015-06" db="UniProtKB">
        <authorList>
            <consortium name="EnsemblPlants"/>
        </authorList>
    </citation>
    <scope>IDENTIFICATION</scope>
</reference>
<name>A0A0D2ZQ59_BRAOL</name>
<proteinExistence type="predicted"/>
<dbReference type="EnsemblPlants" id="Bo00616s040.1">
    <property type="protein sequence ID" value="Bo00616s040.1"/>
    <property type="gene ID" value="Bo00616s040"/>
</dbReference>
<evidence type="ECO:0000256" key="1">
    <source>
        <dbReference type="SAM" id="MobiDB-lite"/>
    </source>
</evidence>
<reference evidence="2" key="1">
    <citation type="journal article" date="2014" name="Genome Biol.">
        <title>Transcriptome and methylome profiling reveals relics of genome dominance in the mesopolyploid Brassica oleracea.</title>
        <authorList>
            <person name="Parkin I.A."/>
            <person name="Koh C."/>
            <person name="Tang H."/>
            <person name="Robinson S.J."/>
            <person name="Kagale S."/>
            <person name="Clarke W.E."/>
            <person name="Town C.D."/>
            <person name="Nixon J."/>
            <person name="Krishnakumar V."/>
            <person name="Bidwell S.L."/>
            <person name="Denoeud F."/>
            <person name="Belcram H."/>
            <person name="Links M.G."/>
            <person name="Just J."/>
            <person name="Clarke C."/>
            <person name="Bender T."/>
            <person name="Huebert T."/>
            <person name="Mason A.S."/>
            <person name="Pires J.C."/>
            <person name="Barker G."/>
            <person name="Moore J."/>
            <person name="Walley P.G."/>
            <person name="Manoli S."/>
            <person name="Batley J."/>
            <person name="Edwards D."/>
            <person name="Nelson M.N."/>
            <person name="Wang X."/>
            <person name="Paterson A.H."/>
            <person name="King G."/>
            <person name="Bancroft I."/>
            <person name="Chalhoub B."/>
            <person name="Sharpe A.G."/>
        </authorList>
    </citation>
    <scope>NUCLEOTIDE SEQUENCE [LARGE SCALE GENOMIC DNA]</scope>
    <source>
        <strain evidence="2">cv. TO1000</strain>
    </source>
</reference>
<evidence type="ECO:0000313" key="3">
    <source>
        <dbReference type="Proteomes" id="UP000032141"/>
    </source>
</evidence>
<protein>
    <submittedName>
        <fullName evidence="2">Uncharacterized protein</fullName>
    </submittedName>
</protein>
<organism evidence="2 3">
    <name type="scientific">Brassica oleracea var. oleracea</name>
    <dbReference type="NCBI Taxonomy" id="109376"/>
    <lineage>
        <taxon>Eukaryota</taxon>
        <taxon>Viridiplantae</taxon>
        <taxon>Streptophyta</taxon>
        <taxon>Embryophyta</taxon>
        <taxon>Tracheophyta</taxon>
        <taxon>Spermatophyta</taxon>
        <taxon>Magnoliopsida</taxon>
        <taxon>eudicotyledons</taxon>
        <taxon>Gunneridae</taxon>
        <taxon>Pentapetalae</taxon>
        <taxon>rosids</taxon>
        <taxon>malvids</taxon>
        <taxon>Brassicales</taxon>
        <taxon>Brassicaceae</taxon>
        <taxon>Brassiceae</taxon>
        <taxon>Brassica</taxon>
    </lineage>
</organism>